<accession>A0A1A5HVH0</accession>
<comment type="caution">
    <text evidence="4">The sequence shown here is derived from an EMBL/GenBank/DDBJ whole genome shotgun (WGS) entry which is preliminary data.</text>
</comment>
<organism evidence="4 5">
    <name type="scientific">Rhizobium loti</name>
    <name type="common">Mesorhizobium loti</name>
    <dbReference type="NCBI Taxonomy" id="381"/>
    <lineage>
        <taxon>Bacteria</taxon>
        <taxon>Pseudomonadati</taxon>
        <taxon>Pseudomonadota</taxon>
        <taxon>Alphaproteobacteria</taxon>
        <taxon>Hyphomicrobiales</taxon>
        <taxon>Phyllobacteriaceae</taxon>
        <taxon>Mesorhizobium</taxon>
    </lineage>
</organism>
<reference evidence="5" key="1">
    <citation type="submission" date="2016-06" db="EMBL/GenBank/DDBJ databases">
        <title>NZP2037 Pacbio-Illumina hybrid assembly.</title>
        <authorList>
            <person name="Ramsay J.P."/>
        </authorList>
    </citation>
    <scope>NUCLEOTIDE SEQUENCE [LARGE SCALE GENOMIC DNA]</scope>
    <source>
        <strain evidence="5">R7ANS::ICEMlSym2042</strain>
    </source>
</reference>
<sequence>MAGAEQGQGGPTIVRPQAGPQTTFLASPADIAIYGGAAGGGKTWALLMEPLRHVANPGFGAVFFRRNLTQVRNEGGLWDESEKLYPGLNAQPRSAPDLSWTFPAGSTVSFAHLEHEKTIYNWQGAQIPLICFDELTHFSAKQFWYMLSRNRSMCGVRPYVRATCNPDADSWVAEFISWWIDQETGFAIPERAGVIRWFIRIGDTIIWADSKEELAHHVNPIDGEPIPPKSVTFIPAKLSDNALLMAADPGYLANLMAQPTVERERLLGGNWKIRPAAGLLFQRGWCEVVDAVPAGVTWMRGWDLASTPKVEGNDPDGTAGTKIGKLPEGRYIVAHHVKDFLSPAGVERLIKNTADADGIATKISLPQDPGQAGKSQVTNLVKLLIGFDARATPESGDKVTRFSPFSAQAEAGNVLVLRAPWNEAWFSALEGFPEASHDDDADSTSRAFNALIDASTYTLANI</sequence>
<dbReference type="AlphaFoldDB" id="A0A1A5HVH0"/>
<feature type="compositionally biased region" description="Gly residues" evidence="2">
    <location>
        <begin position="1"/>
        <end position="10"/>
    </location>
</feature>
<dbReference type="OrthoDB" id="9771580at2"/>
<dbReference type="Pfam" id="PF17289">
    <property type="entry name" value="Terminase_6C"/>
    <property type="match status" value="1"/>
</dbReference>
<dbReference type="Pfam" id="PF03237">
    <property type="entry name" value="Terminase_6N"/>
    <property type="match status" value="1"/>
</dbReference>
<dbReference type="InterPro" id="IPR027417">
    <property type="entry name" value="P-loop_NTPase"/>
</dbReference>
<protein>
    <submittedName>
        <fullName evidence="4">Terminase</fullName>
    </submittedName>
</protein>
<evidence type="ECO:0000259" key="3">
    <source>
        <dbReference type="Pfam" id="PF17289"/>
    </source>
</evidence>
<proteinExistence type="predicted"/>
<dbReference type="RefSeq" id="WP_032929650.1">
    <property type="nucleotide sequence ID" value="NZ_LZTH01000045.1"/>
</dbReference>
<dbReference type="Gene3D" id="3.40.50.300">
    <property type="entry name" value="P-loop containing nucleotide triphosphate hydrolases"/>
    <property type="match status" value="1"/>
</dbReference>
<evidence type="ECO:0000313" key="4">
    <source>
        <dbReference type="EMBL" id="OBP76863.1"/>
    </source>
</evidence>
<dbReference type="NCBIfam" id="TIGR01630">
    <property type="entry name" value="psiM2_ORF9"/>
    <property type="match status" value="1"/>
</dbReference>
<dbReference type="InterPro" id="IPR035421">
    <property type="entry name" value="Terminase_6C"/>
</dbReference>
<evidence type="ECO:0000313" key="5">
    <source>
        <dbReference type="Proteomes" id="UP000093748"/>
    </source>
</evidence>
<dbReference type="InterPro" id="IPR006517">
    <property type="entry name" value="Phage_terminase_lsu-like_C"/>
</dbReference>
<gene>
    <name evidence="4" type="ORF">BAE39_12350</name>
</gene>
<feature type="domain" description="Terminase large subunit gp17-like C-terminal" evidence="3">
    <location>
        <begin position="300"/>
        <end position="450"/>
    </location>
</feature>
<evidence type="ECO:0000256" key="1">
    <source>
        <dbReference type="ARBA" id="ARBA00022612"/>
    </source>
</evidence>
<evidence type="ECO:0000256" key="2">
    <source>
        <dbReference type="SAM" id="MobiDB-lite"/>
    </source>
</evidence>
<dbReference type="Proteomes" id="UP000093748">
    <property type="component" value="Unassembled WGS sequence"/>
</dbReference>
<dbReference type="GeneID" id="66684833"/>
<keyword evidence="1" id="KW-1188">Viral release from host cell</keyword>
<name>A0A1A5HVH0_RHILI</name>
<dbReference type="EMBL" id="LZTJ01000012">
    <property type="protein sequence ID" value="OBP76863.1"/>
    <property type="molecule type" value="Genomic_DNA"/>
</dbReference>
<feature type="region of interest" description="Disordered" evidence="2">
    <location>
        <begin position="1"/>
        <end position="20"/>
    </location>
</feature>